<evidence type="ECO:0000313" key="11">
    <source>
        <dbReference type="EMBL" id="MDH1336638.1"/>
    </source>
</evidence>
<keyword evidence="7 8" id="KW-0408">Iron</keyword>
<feature type="domain" description="Cytochrome c" evidence="10">
    <location>
        <begin position="600"/>
        <end position="679"/>
    </location>
</feature>
<accession>A0AA42Q8E3</accession>
<dbReference type="InterPro" id="IPR036909">
    <property type="entry name" value="Cyt_c-like_dom_sf"/>
</dbReference>
<evidence type="ECO:0000256" key="9">
    <source>
        <dbReference type="SAM" id="SignalP"/>
    </source>
</evidence>
<dbReference type="PROSITE" id="PS51007">
    <property type="entry name" value="CYTC"/>
    <property type="match status" value="1"/>
</dbReference>
<comment type="cofactor">
    <cofactor evidence="1">
        <name>pyrroloquinoline quinone</name>
        <dbReference type="ChEBI" id="CHEBI:58442"/>
    </cofactor>
</comment>
<dbReference type="InterPro" id="IPR018391">
    <property type="entry name" value="PQQ_b-propeller_rpt"/>
</dbReference>
<evidence type="ECO:0000256" key="4">
    <source>
        <dbReference type="ARBA" id="ARBA00022723"/>
    </source>
</evidence>
<evidence type="ECO:0000256" key="2">
    <source>
        <dbReference type="ARBA" id="ARBA00008156"/>
    </source>
</evidence>
<dbReference type="GO" id="GO:0020037">
    <property type="term" value="F:heme binding"/>
    <property type="evidence" value="ECO:0007669"/>
    <property type="project" value="InterPro"/>
</dbReference>
<feature type="chain" id="PRO_5041280785" evidence="9">
    <location>
        <begin position="27"/>
        <end position="691"/>
    </location>
</feature>
<dbReference type="InterPro" id="IPR002372">
    <property type="entry name" value="PQQ_rpt_dom"/>
</dbReference>
<gene>
    <name evidence="11" type="ORF">N5D63_21050</name>
</gene>
<sequence length="691" mass="74266">GVVHVTPATRFVVAAIGSLAAAVAPAADSQDWPVLGRNADMQHNSSLQVINDKNVGSLGLTWVAEMPTKDGMVGNALVVDGVVYQGAPRTQVFANDLKTGKLLWKFEAPVKMSDGPSTARWAYNVNRGIAVSGDHVFYASADCKLYAINRKTGEQVWAVEACDSSQETGWYFMTMAPRVGGGMVFVGNGCGDTGMGRGHVDAFDEKTGKAIWRFYTVPDDPTKGKQKTPELERAVKTWGKDWHSKTNGCGSVWDGMTYDAKLNQLYIAVDGPAPWIPTLRGKGAGDELYTNSVVALDASTGKYLWHYKQTPNDGWNYSPNAPLMLAELPIGGSPRRVVMTAPKNGFFYVLDAKTGKFISANNIVPVNWASGINPKTGRPIFKADARYWEKKDGKAVILPSTAGAHNWHAMAYNEQTGLVYLGAAVVPALAEMKPDMVGGLITHDYFGYEPGNEKYRPYGELIAWDPVAQKARWRVRREIPYSGGTLTTAGNLVFQGTGDGKFEAFAADTGKRLWSFDTGGVGMAAPTTVSLDGEQMILMPVGNGGAASIGQILTRVASTSQTLASPSRLLAFKLGATETLAKAAPLAIPKPPLPRPDNKEQIRAGAVLWEGKGCVYCHGHEAASANGNVKDLRFSSAETHGLFAGIVIGGLRKDQGMPMFTDITMEEIGALQSYVLDRAWAGYGDADKSKH</sequence>
<dbReference type="SMART" id="SM00564">
    <property type="entry name" value="PQQ"/>
    <property type="match status" value="6"/>
</dbReference>
<evidence type="ECO:0000256" key="5">
    <source>
        <dbReference type="ARBA" id="ARBA00022729"/>
    </source>
</evidence>
<dbReference type="GO" id="GO:0016491">
    <property type="term" value="F:oxidoreductase activity"/>
    <property type="evidence" value="ECO:0007669"/>
    <property type="project" value="UniProtKB-KW"/>
</dbReference>
<keyword evidence="3 8" id="KW-0349">Heme</keyword>
<dbReference type="PANTHER" id="PTHR32303:SF10">
    <property type="entry name" value="OUTER MEMBRANE PROTEIN ASSEMBLY FACTOR BAMB"/>
    <property type="match status" value="1"/>
</dbReference>
<keyword evidence="5 9" id="KW-0732">Signal</keyword>
<dbReference type="SUPFAM" id="SSF50998">
    <property type="entry name" value="Quinoprotein alcohol dehydrogenase-like"/>
    <property type="match status" value="1"/>
</dbReference>
<dbReference type="GO" id="GO:0009055">
    <property type="term" value="F:electron transfer activity"/>
    <property type="evidence" value="ECO:0007669"/>
    <property type="project" value="InterPro"/>
</dbReference>
<dbReference type="InterPro" id="IPR011047">
    <property type="entry name" value="Quinoprotein_ADH-like_sf"/>
</dbReference>
<dbReference type="Pfam" id="PF01011">
    <property type="entry name" value="PQQ"/>
    <property type="match status" value="2"/>
</dbReference>
<name>A0AA42Q8E3_9BURK</name>
<proteinExistence type="inferred from homology"/>
<dbReference type="InterPro" id="IPR009056">
    <property type="entry name" value="Cyt_c-like_dom"/>
</dbReference>
<comment type="similarity">
    <text evidence="2">Belongs to the bacterial PQQ dehydrogenase family.</text>
</comment>
<dbReference type="Gene3D" id="2.140.10.10">
    <property type="entry name" value="Quinoprotein alcohol dehydrogenase-like superfamily"/>
    <property type="match status" value="1"/>
</dbReference>
<dbReference type="SUPFAM" id="SSF46626">
    <property type="entry name" value="Cytochrome c"/>
    <property type="match status" value="1"/>
</dbReference>
<dbReference type="AlphaFoldDB" id="A0AA42Q8E3"/>
<dbReference type="Proteomes" id="UP001161065">
    <property type="component" value="Unassembled WGS sequence"/>
</dbReference>
<dbReference type="EMBL" id="JAOCEK010000024">
    <property type="protein sequence ID" value="MDH1336638.1"/>
    <property type="molecule type" value="Genomic_DNA"/>
</dbReference>
<evidence type="ECO:0000313" key="12">
    <source>
        <dbReference type="Proteomes" id="UP001161065"/>
    </source>
</evidence>
<evidence type="ECO:0000256" key="7">
    <source>
        <dbReference type="ARBA" id="ARBA00023004"/>
    </source>
</evidence>
<evidence type="ECO:0000256" key="6">
    <source>
        <dbReference type="ARBA" id="ARBA00023002"/>
    </source>
</evidence>
<protein>
    <submittedName>
        <fullName evidence="11">PQQ-binding-like beta-propeller repeat protein</fullName>
    </submittedName>
</protein>
<reference evidence="11" key="1">
    <citation type="submission" date="2022-09" db="EMBL/GenBank/DDBJ databases">
        <title>Intensive care unit water sources are persistently colonized with multi-drug resistant bacteria and are the site of extensive horizontal gene transfer of antibiotic resistance genes.</title>
        <authorList>
            <person name="Diorio-Toth L."/>
        </authorList>
    </citation>
    <scope>NUCLEOTIDE SEQUENCE</scope>
    <source>
        <strain evidence="11">GD03832</strain>
    </source>
</reference>
<dbReference type="RefSeq" id="WP_280009134.1">
    <property type="nucleotide sequence ID" value="NZ_JAOCEK010000024.1"/>
</dbReference>
<evidence type="ECO:0000256" key="1">
    <source>
        <dbReference type="ARBA" id="ARBA00001931"/>
    </source>
</evidence>
<keyword evidence="6" id="KW-0560">Oxidoreductase</keyword>
<dbReference type="GO" id="GO:0046872">
    <property type="term" value="F:metal ion binding"/>
    <property type="evidence" value="ECO:0007669"/>
    <property type="project" value="UniProtKB-KW"/>
</dbReference>
<evidence type="ECO:0000256" key="8">
    <source>
        <dbReference type="PROSITE-ProRule" id="PRU00433"/>
    </source>
</evidence>
<evidence type="ECO:0000259" key="10">
    <source>
        <dbReference type="PROSITE" id="PS51007"/>
    </source>
</evidence>
<feature type="non-terminal residue" evidence="11">
    <location>
        <position position="1"/>
    </location>
</feature>
<organism evidence="11 12">
    <name type="scientific">Comamonas thiooxydans</name>
    <dbReference type="NCBI Taxonomy" id="363952"/>
    <lineage>
        <taxon>Bacteria</taxon>
        <taxon>Pseudomonadati</taxon>
        <taxon>Pseudomonadota</taxon>
        <taxon>Betaproteobacteria</taxon>
        <taxon>Burkholderiales</taxon>
        <taxon>Comamonadaceae</taxon>
        <taxon>Comamonas</taxon>
    </lineage>
</organism>
<keyword evidence="4 8" id="KW-0479">Metal-binding</keyword>
<evidence type="ECO:0000256" key="3">
    <source>
        <dbReference type="ARBA" id="ARBA00022617"/>
    </source>
</evidence>
<comment type="caution">
    <text evidence="11">The sequence shown here is derived from an EMBL/GenBank/DDBJ whole genome shotgun (WGS) entry which is preliminary data.</text>
</comment>
<feature type="signal peptide" evidence="9">
    <location>
        <begin position="1"/>
        <end position="26"/>
    </location>
</feature>
<dbReference type="Gene3D" id="1.10.760.10">
    <property type="entry name" value="Cytochrome c-like domain"/>
    <property type="match status" value="1"/>
</dbReference>
<dbReference type="PANTHER" id="PTHR32303">
    <property type="entry name" value="QUINOPROTEIN ALCOHOL DEHYDROGENASE (CYTOCHROME C)"/>
    <property type="match status" value="1"/>
</dbReference>